<evidence type="ECO:0000256" key="4">
    <source>
        <dbReference type="ARBA" id="ARBA00022490"/>
    </source>
</evidence>
<keyword evidence="4" id="KW-0963">Cytoplasm</keyword>
<dbReference type="PANTHER" id="PTHR34174:SF1">
    <property type="entry name" value="CENTRIOLAR AND CILIOGENESIS-ASSOCIATED PROTEIN HYLS1"/>
    <property type="match status" value="1"/>
</dbReference>
<name>A0A183DUF4_9BILA</name>
<comment type="subcellular location">
    <subcellularLocation>
        <location evidence="2">Cell projection</location>
        <location evidence="2">Cilium</location>
    </subcellularLocation>
    <subcellularLocation>
        <location evidence="1">Cytoplasm</location>
        <location evidence="1">Cytoskeleton</location>
        <location evidence="1">Microtubule organizing center</location>
        <location evidence="1">Centrosome</location>
        <location evidence="1">Centriole</location>
    </subcellularLocation>
</comment>
<keyword evidence="10" id="KW-1185">Reference proteome</keyword>
<keyword evidence="6" id="KW-0206">Cytoskeleton</keyword>
<evidence type="ECO:0000256" key="5">
    <source>
        <dbReference type="ARBA" id="ARBA00022794"/>
    </source>
</evidence>
<dbReference type="GO" id="GO:0005814">
    <property type="term" value="C:centriole"/>
    <property type="evidence" value="ECO:0007669"/>
    <property type="project" value="UniProtKB-SubCell"/>
</dbReference>
<evidence type="ECO:0000256" key="7">
    <source>
        <dbReference type="ARBA" id="ARBA00023273"/>
    </source>
</evidence>
<dbReference type="WBParaSite" id="GPUH_0001235901-mRNA-1">
    <property type="protein sequence ID" value="GPUH_0001235901-mRNA-1"/>
    <property type="gene ID" value="GPUH_0001235901"/>
</dbReference>
<gene>
    <name evidence="9" type="ORF">GPUH_LOCUS12345</name>
</gene>
<keyword evidence="7" id="KW-0966">Cell projection</keyword>
<feature type="domain" description="Centriolar and ciliogenesis-associated protein HYLS1 C-terminal" evidence="8">
    <location>
        <begin position="22"/>
        <end position="64"/>
    </location>
</feature>
<sequence>MFAVDPAVRPVLCPMPGEVPFRYDPVKKYELYKKAWTANPPPGEKKRLSLRWKVREFMLRKDVSRIKASDLARRRVSNPSWSPRPYHD</sequence>
<dbReference type="Proteomes" id="UP000271098">
    <property type="component" value="Unassembled WGS sequence"/>
</dbReference>
<dbReference type="GO" id="GO:0060271">
    <property type="term" value="P:cilium assembly"/>
    <property type="evidence" value="ECO:0007669"/>
    <property type="project" value="TreeGrafter"/>
</dbReference>
<evidence type="ECO:0000256" key="1">
    <source>
        <dbReference type="ARBA" id="ARBA00004114"/>
    </source>
</evidence>
<organism evidence="11">
    <name type="scientific">Gongylonema pulchrum</name>
    <dbReference type="NCBI Taxonomy" id="637853"/>
    <lineage>
        <taxon>Eukaryota</taxon>
        <taxon>Metazoa</taxon>
        <taxon>Ecdysozoa</taxon>
        <taxon>Nematoda</taxon>
        <taxon>Chromadorea</taxon>
        <taxon>Rhabditida</taxon>
        <taxon>Spirurina</taxon>
        <taxon>Spiruromorpha</taxon>
        <taxon>Spiruroidea</taxon>
        <taxon>Gongylonematidae</taxon>
        <taxon>Gongylonema</taxon>
    </lineage>
</organism>
<reference evidence="9 10" key="2">
    <citation type="submission" date="2018-11" db="EMBL/GenBank/DDBJ databases">
        <authorList>
            <consortium name="Pathogen Informatics"/>
        </authorList>
    </citation>
    <scope>NUCLEOTIDE SEQUENCE [LARGE SCALE GENOMIC DNA]</scope>
</reference>
<evidence type="ECO:0000313" key="9">
    <source>
        <dbReference type="EMBL" id="VDN20287.1"/>
    </source>
</evidence>
<dbReference type="OrthoDB" id="6343432at2759"/>
<dbReference type="GO" id="GO:0097730">
    <property type="term" value="C:non-motile cilium"/>
    <property type="evidence" value="ECO:0007669"/>
    <property type="project" value="TreeGrafter"/>
</dbReference>
<protein>
    <submittedName>
        <fullName evidence="11">HYLS1_C domain-containing protein</fullName>
    </submittedName>
</protein>
<proteinExistence type="inferred from homology"/>
<evidence type="ECO:0000313" key="11">
    <source>
        <dbReference type="WBParaSite" id="GPUH_0001235901-mRNA-1"/>
    </source>
</evidence>
<evidence type="ECO:0000259" key="8">
    <source>
        <dbReference type="Pfam" id="PF15311"/>
    </source>
</evidence>
<evidence type="ECO:0000256" key="2">
    <source>
        <dbReference type="ARBA" id="ARBA00004138"/>
    </source>
</evidence>
<dbReference type="InterPro" id="IPR052319">
    <property type="entry name" value="Centriolar_ciliogenesis_assoc"/>
</dbReference>
<dbReference type="PANTHER" id="PTHR34174">
    <property type="entry name" value="HYDROLETHALUS SYNDROME PROTEIN 1"/>
    <property type="match status" value="1"/>
</dbReference>
<comment type="similarity">
    <text evidence="3">Belongs to the HYLS1 family.</text>
</comment>
<dbReference type="AlphaFoldDB" id="A0A183DUF4"/>
<keyword evidence="5" id="KW-0970">Cilium biogenesis/degradation</keyword>
<evidence type="ECO:0000256" key="6">
    <source>
        <dbReference type="ARBA" id="ARBA00023212"/>
    </source>
</evidence>
<accession>A0A183DUF4</accession>
<reference evidence="11" key="1">
    <citation type="submission" date="2016-06" db="UniProtKB">
        <authorList>
            <consortium name="WormBaseParasite"/>
        </authorList>
    </citation>
    <scope>IDENTIFICATION</scope>
</reference>
<dbReference type="InterPro" id="IPR027918">
    <property type="entry name" value="HYLS1_C_dom"/>
</dbReference>
<evidence type="ECO:0000313" key="10">
    <source>
        <dbReference type="Proteomes" id="UP000271098"/>
    </source>
</evidence>
<evidence type="ECO:0000256" key="3">
    <source>
        <dbReference type="ARBA" id="ARBA00010091"/>
    </source>
</evidence>
<dbReference type="Pfam" id="PF15311">
    <property type="entry name" value="HYLS1_C"/>
    <property type="match status" value="1"/>
</dbReference>
<dbReference type="EMBL" id="UYRT01079243">
    <property type="protein sequence ID" value="VDN20287.1"/>
    <property type="molecule type" value="Genomic_DNA"/>
</dbReference>